<proteinExistence type="predicted"/>
<evidence type="ECO:0000256" key="1">
    <source>
        <dbReference type="SAM" id="MobiDB-lite"/>
    </source>
</evidence>
<keyword evidence="3" id="KW-1185">Reference proteome</keyword>
<dbReference type="EMBL" id="JBHSBN010000009">
    <property type="protein sequence ID" value="MFC4107395.1"/>
    <property type="molecule type" value="Genomic_DNA"/>
</dbReference>
<evidence type="ECO:0000313" key="3">
    <source>
        <dbReference type="Proteomes" id="UP001595868"/>
    </source>
</evidence>
<name>A0ABV8KMP6_9ACTN</name>
<sequence length="289" mass="31905">MLAGNGRLTLDQQLWVAVLVTGPDSVLAGATAAAEGGVRGLRRQAIHVLVPAHRRPARNVLRTLPIDMPGVILHRTSILPEEHVQLARPMRTTMARAVVDAAAWARGADQARVVLASACQQRRVTPAELGAVLERLPNVPRRALIRQTIDDISGGAEALSEINFVRLCRRYRLPVPDLQERRVDAAGRNRYLDAYWREYRLHVEVDGAHHMDVKQVLDSLRSNRTELVQDSLAFPANGGGSAAPRPGSSADRMTEGDDRLFPCATDILRRLGRTHEQRTDRSPAAVRIH</sequence>
<dbReference type="RefSeq" id="WP_377546233.1">
    <property type="nucleotide sequence ID" value="NZ_JBHSBN010000009.1"/>
</dbReference>
<evidence type="ECO:0000313" key="2">
    <source>
        <dbReference type="EMBL" id="MFC4107395.1"/>
    </source>
</evidence>
<comment type="caution">
    <text evidence="2">The sequence shown here is derived from an EMBL/GenBank/DDBJ whole genome shotgun (WGS) entry which is preliminary data.</text>
</comment>
<feature type="region of interest" description="Disordered" evidence="1">
    <location>
        <begin position="232"/>
        <end position="257"/>
    </location>
</feature>
<accession>A0ABV8KMP6</accession>
<reference evidence="3" key="1">
    <citation type="journal article" date="2019" name="Int. J. Syst. Evol. Microbiol.">
        <title>The Global Catalogue of Microorganisms (GCM) 10K type strain sequencing project: providing services to taxonomists for standard genome sequencing and annotation.</title>
        <authorList>
            <consortium name="The Broad Institute Genomics Platform"/>
            <consortium name="The Broad Institute Genome Sequencing Center for Infectious Disease"/>
            <person name="Wu L."/>
            <person name="Ma J."/>
        </authorList>
    </citation>
    <scope>NUCLEOTIDE SEQUENCE [LARGE SCALE GENOMIC DNA]</scope>
    <source>
        <strain evidence="3">2902at01</strain>
    </source>
</reference>
<dbReference type="Proteomes" id="UP001595868">
    <property type="component" value="Unassembled WGS sequence"/>
</dbReference>
<organism evidence="2 3">
    <name type="scientific">Micromonospora zhanjiangensis</name>
    <dbReference type="NCBI Taxonomy" id="1522057"/>
    <lineage>
        <taxon>Bacteria</taxon>
        <taxon>Bacillati</taxon>
        <taxon>Actinomycetota</taxon>
        <taxon>Actinomycetes</taxon>
        <taxon>Micromonosporales</taxon>
        <taxon>Micromonosporaceae</taxon>
        <taxon>Micromonospora</taxon>
    </lineage>
</organism>
<protein>
    <recommendedName>
        <fullName evidence="4">DUF559 domain-containing protein</fullName>
    </recommendedName>
</protein>
<evidence type="ECO:0008006" key="4">
    <source>
        <dbReference type="Google" id="ProtNLM"/>
    </source>
</evidence>
<gene>
    <name evidence="2" type="ORF">ACFOX0_15875</name>
</gene>